<dbReference type="EMBL" id="JAKJSC010000001">
    <property type="protein sequence ID" value="MDE5417854.1"/>
    <property type="molecule type" value="Genomic_DNA"/>
</dbReference>
<keyword evidence="4" id="KW-0145">Chemotaxis</keyword>
<dbReference type="PANTHER" id="PTHR42872:SF3">
    <property type="entry name" value="PROTEIN-GLUTAMATE METHYLESTERASE_PROTEIN-GLUTAMINE GLUTAMINASE 1"/>
    <property type="match status" value="1"/>
</dbReference>
<comment type="caution">
    <text evidence="6">The sequence shown here is derived from an EMBL/GenBank/DDBJ whole genome shotgun (WGS) entry which is preliminary data.</text>
</comment>
<evidence type="ECO:0000256" key="2">
    <source>
        <dbReference type="ARBA" id="ARBA00039140"/>
    </source>
</evidence>
<name>A0ABT5VUA8_9BACT</name>
<dbReference type="Pfam" id="PF01339">
    <property type="entry name" value="CheB_methylest"/>
    <property type="match status" value="1"/>
</dbReference>
<dbReference type="Gene3D" id="3.40.50.180">
    <property type="entry name" value="Methylesterase CheB, C-terminal domain"/>
    <property type="match status" value="1"/>
</dbReference>
<sequence length="186" mass="20568">MYKALVIGTSFGGLEALKAIIPLLPKDFPLAILIVLHIGENNNDHFINYLNNHCNLFVKEAEDKEIIKAGTIYFAPPNYHLLVDDNSQIALSIDSRIHHSRPSIDVLFESAAWHYQNKLIGVLLTGLNQDGALGLKEIQEFGGLTIVENPNNAMASIMPASAIKLIKPDFILEIDQIASEITKLIK</sequence>
<keyword evidence="7" id="KW-1185">Reference proteome</keyword>
<proteinExistence type="predicted"/>
<comment type="catalytic activity">
    <reaction evidence="3">
        <text>[protein]-L-glutamate 5-O-methyl ester + H2O = L-glutamyl-[protein] + methanol + H(+)</text>
        <dbReference type="Rhea" id="RHEA:23236"/>
        <dbReference type="Rhea" id="RHEA-COMP:10208"/>
        <dbReference type="Rhea" id="RHEA-COMP:10311"/>
        <dbReference type="ChEBI" id="CHEBI:15377"/>
        <dbReference type="ChEBI" id="CHEBI:15378"/>
        <dbReference type="ChEBI" id="CHEBI:17790"/>
        <dbReference type="ChEBI" id="CHEBI:29973"/>
        <dbReference type="ChEBI" id="CHEBI:82795"/>
        <dbReference type="EC" id="3.1.1.61"/>
    </reaction>
</comment>
<keyword evidence="1 4" id="KW-0378">Hydrolase</keyword>
<gene>
    <name evidence="6" type="ORF">L3049_07515</name>
</gene>
<dbReference type="PROSITE" id="PS50122">
    <property type="entry name" value="CHEB"/>
    <property type="match status" value="1"/>
</dbReference>
<dbReference type="InterPro" id="IPR035909">
    <property type="entry name" value="CheB_C"/>
</dbReference>
<feature type="domain" description="CheB-type methylesterase" evidence="5">
    <location>
        <begin position="1"/>
        <end position="186"/>
    </location>
</feature>
<evidence type="ECO:0000313" key="6">
    <source>
        <dbReference type="EMBL" id="MDE5417854.1"/>
    </source>
</evidence>
<dbReference type="SUPFAM" id="SSF52738">
    <property type="entry name" value="Methylesterase CheB, C-terminal domain"/>
    <property type="match status" value="1"/>
</dbReference>
<evidence type="ECO:0000256" key="4">
    <source>
        <dbReference type="PROSITE-ProRule" id="PRU00050"/>
    </source>
</evidence>
<evidence type="ECO:0000259" key="5">
    <source>
        <dbReference type="PROSITE" id="PS50122"/>
    </source>
</evidence>
<evidence type="ECO:0000256" key="1">
    <source>
        <dbReference type="ARBA" id="ARBA00022801"/>
    </source>
</evidence>
<dbReference type="EC" id="3.1.1.61" evidence="2"/>
<reference evidence="6 7" key="1">
    <citation type="submission" date="2022-01" db="EMBL/GenBank/DDBJ databases">
        <title>Labilibaculum sp. nov, a marine bacterium isolated from Antarctica.</title>
        <authorList>
            <person name="Dai W."/>
        </authorList>
    </citation>
    <scope>NUCLEOTIDE SEQUENCE [LARGE SCALE GENOMIC DNA]</scope>
    <source>
        <strain evidence="6 7">DW002</strain>
    </source>
</reference>
<evidence type="ECO:0000256" key="3">
    <source>
        <dbReference type="ARBA" id="ARBA00048267"/>
    </source>
</evidence>
<accession>A0ABT5VUA8</accession>
<feature type="active site" evidence="4">
    <location>
        <position position="37"/>
    </location>
</feature>
<dbReference type="InterPro" id="IPR000673">
    <property type="entry name" value="Sig_transdc_resp-reg_Me-estase"/>
</dbReference>
<evidence type="ECO:0000313" key="7">
    <source>
        <dbReference type="Proteomes" id="UP001528920"/>
    </source>
</evidence>
<feature type="active site" evidence="4">
    <location>
        <position position="130"/>
    </location>
</feature>
<dbReference type="PANTHER" id="PTHR42872">
    <property type="entry name" value="PROTEIN-GLUTAMATE METHYLESTERASE/PROTEIN-GLUTAMINE GLUTAMINASE"/>
    <property type="match status" value="1"/>
</dbReference>
<organism evidence="6 7">
    <name type="scientific">Paralabilibaculum antarcticum</name>
    <dbReference type="NCBI Taxonomy" id="2912572"/>
    <lineage>
        <taxon>Bacteria</taxon>
        <taxon>Pseudomonadati</taxon>
        <taxon>Bacteroidota</taxon>
        <taxon>Bacteroidia</taxon>
        <taxon>Marinilabiliales</taxon>
        <taxon>Marinifilaceae</taxon>
        <taxon>Paralabilibaculum</taxon>
    </lineage>
</organism>
<protein>
    <recommendedName>
        <fullName evidence="2">protein-glutamate methylesterase</fullName>
        <ecNumber evidence="2">3.1.1.61</ecNumber>
    </recommendedName>
</protein>
<feature type="active site" evidence="4">
    <location>
        <position position="10"/>
    </location>
</feature>
<dbReference type="RefSeq" id="WP_275109190.1">
    <property type="nucleotide sequence ID" value="NZ_JAKJSC010000001.1"/>
</dbReference>
<dbReference type="Proteomes" id="UP001528920">
    <property type="component" value="Unassembled WGS sequence"/>
</dbReference>
<dbReference type="CDD" id="cd16433">
    <property type="entry name" value="CheB"/>
    <property type="match status" value="1"/>
</dbReference>